<proteinExistence type="inferred from homology"/>
<dbReference type="Gene3D" id="1.10.3720.10">
    <property type="entry name" value="MetI-like"/>
    <property type="match status" value="1"/>
</dbReference>
<feature type="transmembrane region" description="Helical" evidence="7">
    <location>
        <begin position="227"/>
        <end position="248"/>
    </location>
</feature>
<evidence type="ECO:0000313" key="10">
    <source>
        <dbReference type="Proteomes" id="UP000214588"/>
    </source>
</evidence>
<reference evidence="9 10" key="1">
    <citation type="submission" date="2017-06" db="EMBL/GenBank/DDBJ databases">
        <title>Draft Genome Sequence of Natranaerobius trueperi halophilic, alkalithermophilic bacteria from soda lakes.</title>
        <authorList>
            <person name="Zhao B."/>
        </authorList>
    </citation>
    <scope>NUCLEOTIDE SEQUENCE [LARGE SCALE GENOMIC DNA]</scope>
    <source>
        <strain evidence="9 10">DSM 18760</strain>
    </source>
</reference>
<feature type="domain" description="ABC transmembrane type-1" evidence="8">
    <location>
        <begin position="95"/>
        <end position="296"/>
    </location>
</feature>
<feature type="transmembrane region" description="Helical" evidence="7">
    <location>
        <begin position="278"/>
        <end position="299"/>
    </location>
</feature>
<evidence type="ECO:0000256" key="1">
    <source>
        <dbReference type="ARBA" id="ARBA00004651"/>
    </source>
</evidence>
<dbReference type="PANTHER" id="PTHR43163:SF6">
    <property type="entry name" value="DIPEPTIDE TRANSPORT SYSTEM PERMEASE PROTEIN DPPB-RELATED"/>
    <property type="match status" value="1"/>
</dbReference>
<keyword evidence="4 7" id="KW-0812">Transmembrane</keyword>
<dbReference type="Proteomes" id="UP000214588">
    <property type="component" value="Unassembled WGS sequence"/>
</dbReference>
<dbReference type="CDD" id="cd06261">
    <property type="entry name" value="TM_PBP2"/>
    <property type="match status" value="1"/>
</dbReference>
<dbReference type="PROSITE" id="PS50928">
    <property type="entry name" value="ABC_TM1"/>
    <property type="match status" value="1"/>
</dbReference>
<evidence type="ECO:0000259" key="8">
    <source>
        <dbReference type="PROSITE" id="PS50928"/>
    </source>
</evidence>
<evidence type="ECO:0000256" key="3">
    <source>
        <dbReference type="ARBA" id="ARBA00022475"/>
    </source>
</evidence>
<feature type="transmembrane region" description="Helical" evidence="7">
    <location>
        <begin position="170"/>
        <end position="188"/>
    </location>
</feature>
<dbReference type="SUPFAM" id="SSF161098">
    <property type="entry name" value="MetI-like"/>
    <property type="match status" value="1"/>
</dbReference>
<evidence type="ECO:0000256" key="2">
    <source>
        <dbReference type="ARBA" id="ARBA00022448"/>
    </source>
</evidence>
<dbReference type="GO" id="GO:0005886">
    <property type="term" value="C:plasma membrane"/>
    <property type="evidence" value="ECO:0007669"/>
    <property type="project" value="UniProtKB-SubCell"/>
</dbReference>
<feature type="transmembrane region" description="Helical" evidence="7">
    <location>
        <begin position="99"/>
        <end position="121"/>
    </location>
</feature>
<comment type="subcellular location">
    <subcellularLocation>
        <location evidence="1 7">Cell membrane</location>
        <topology evidence="1 7">Multi-pass membrane protein</topology>
    </subcellularLocation>
</comment>
<feature type="transmembrane region" description="Helical" evidence="7">
    <location>
        <begin position="12"/>
        <end position="30"/>
    </location>
</feature>
<dbReference type="RefSeq" id="WP_089022435.1">
    <property type="nucleotide sequence ID" value="NZ_NIQC01000001.1"/>
</dbReference>
<dbReference type="AlphaFoldDB" id="A0A226C1T2"/>
<keyword evidence="10" id="KW-1185">Reference proteome</keyword>
<evidence type="ECO:0000256" key="5">
    <source>
        <dbReference type="ARBA" id="ARBA00022989"/>
    </source>
</evidence>
<comment type="similarity">
    <text evidence="7">Belongs to the binding-protein-dependent transport system permease family.</text>
</comment>
<sequence>MHKYIFKRLLQLIPVLIGVVFIVFTITYITPGDPATILLGEQAPEEQVKQLRRQMGLHLPFGAQFFNYLSDVLQGDLGYSLTSGRPVTVEILERFPNTFILSTGAVILAVLIGIPVGIISATRQYSKIDNISMLGALLGVSLPNFWQGMMAILLFSVWLPIFPSSGFDTWQHAVLPIVTLGTSSAALITRMTRSSMLEVLRQDYIRTARAKGLDERTVVIKHALKNALIPVITVIGLQFGFLLGGAVLTERIFSIAGLGRLIVDSIREQNFTVVQGGVLFIAVIFSLVNLLVDILYAYLDPRIKAQYK</sequence>
<dbReference type="EMBL" id="NIQC01000001">
    <property type="protein sequence ID" value="OWZ85012.1"/>
    <property type="molecule type" value="Genomic_DNA"/>
</dbReference>
<evidence type="ECO:0000256" key="7">
    <source>
        <dbReference type="RuleBase" id="RU363032"/>
    </source>
</evidence>
<evidence type="ECO:0000313" key="9">
    <source>
        <dbReference type="EMBL" id="OWZ85012.1"/>
    </source>
</evidence>
<dbReference type="Pfam" id="PF00528">
    <property type="entry name" value="BPD_transp_1"/>
    <property type="match status" value="1"/>
</dbReference>
<accession>A0A226C1T2</accession>
<keyword evidence="5 7" id="KW-1133">Transmembrane helix</keyword>
<dbReference type="InterPro" id="IPR035906">
    <property type="entry name" value="MetI-like_sf"/>
</dbReference>
<gene>
    <name evidence="9" type="ORF">CDO51_01025</name>
</gene>
<keyword evidence="2 7" id="KW-0813">Transport</keyword>
<protein>
    <submittedName>
        <fullName evidence="9">Peptide ABC transporter</fullName>
    </submittedName>
</protein>
<dbReference type="InterPro" id="IPR045621">
    <property type="entry name" value="BPD_transp_1_N"/>
</dbReference>
<evidence type="ECO:0000256" key="6">
    <source>
        <dbReference type="ARBA" id="ARBA00023136"/>
    </source>
</evidence>
<dbReference type="PANTHER" id="PTHR43163">
    <property type="entry name" value="DIPEPTIDE TRANSPORT SYSTEM PERMEASE PROTEIN DPPB-RELATED"/>
    <property type="match status" value="1"/>
</dbReference>
<comment type="caution">
    <text evidence="9">The sequence shown here is derived from an EMBL/GenBank/DDBJ whole genome shotgun (WGS) entry which is preliminary data.</text>
</comment>
<dbReference type="Pfam" id="PF19300">
    <property type="entry name" value="BPD_transp_1_N"/>
    <property type="match status" value="1"/>
</dbReference>
<organism evidence="9 10">
    <name type="scientific">Natranaerobius trueperi</name>
    <dbReference type="NCBI Taxonomy" id="759412"/>
    <lineage>
        <taxon>Bacteria</taxon>
        <taxon>Bacillati</taxon>
        <taxon>Bacillota</taxon>
        <taxon>Clostridia</taxon>
        <taxon>Natranaerobiales</taxon>
        <taxon>Natranaerobiaceae</taxon>
        <taxon>Natranaerobius</taxon>
    </lineage>
</organism>
<keyword evidence="6 7" id="KW-0472">Membrane</keyword>
<dbReference type="OrthoDB" id="9773221at2"/>
<name>A0A226C1T2_9FIRM</name>
<keyword evidence="3" id="KW-1003">Cell membrane</keyword>
<dbReference type="GO" id="GO:0055085">
    <property type="term" value="P:transmembrane transport"/>
    <property type="evidence" value="ECO:0007669"/>
    <property type="project" value="InterPro"/>
</dbReference>
<dbReference type="InterPro" id="IPR000515">
    <property type="entry name" value="MetI-like"/>
</dbReference>
<evidence type="ECO:0000256" key="4">
    <source>
        <dbReference type="ARBA" id="ARBA00022692"/>
    </source>
</evidence>
<feature type="transmembrane region" description="Helical" evidence="7">
    <location>
        <begin position="133"/>
        <end position="158"/>
    </location>
</feature>